<dbReference type="OrthoDB" id="3116145at2759"/>
<sequence>MNALDLHLRVPGAPSCRAALKLGPEMNRPEHTDTSVTQPCISSPPPSRLPTVPLPLIVPLHVKISWLLVASPAPKIIWDLGMRPQHARAAYQNDEWCPKWLDWPATNPPVLSMTLRADNCEKVIVVHAGVARKPFVTILDVLSQVFRAPKCAVNFKANCHCNTCDHKPQSDGVTSTSRRSDIPADSLLLHATSRGRRARRPRAVESTAGPGASRHGKHRRDSHRKKGRWIGLRASSKEQDVWELVLDQE</sequence>
<dbReference type="AlphaFoldDB" id="A0A8H6I371"/>
<feature type="domain" description="DUF6699" evidence="2">
    <location>
        <begin position="76"/>
        <end position="232"/>
    </location>
</feature>
<evidence type="ECO:0000256" key="1">
    <source>
        <dbReference type="SAM" id="MobiDB-lite"/>
    </source>
</evidence>
<comment type="caution">
    <text evidence="3">The sequence shown here is derived from an EMBL/GenBank/DDBJ whole genome shotgun (WGS) entry which is preliminary data.</text>
</comment>
<gene>
    <name evidence="3" type="ORF">DFP72DRAFT_1065614</name>
</gene>
<proteinExistence type="predicted"/>
<protein>
    <recommendedName>
        <fullName evidence="2">DUF6699 domain-containing protein</fullName>
    </recommendedName>
</protein>
<accession>A0A8H6I371</accession>
<reference evidence="3 4" key="1">
    <citation type="submission" date="2020-07" db="EMBL/GenBank/DDBJ databases">
        <title>Comparative genomics of pyrophilous fungi reveals a link between fire events and developmental genes.</title>
        <authorList>
            <consortium name="DOE Joint Genome Institute"/>
            <person name="Steindorff A.S."/>
            <person name="Carver A."/>
            <person name="Calhoun S."/>
            <person name="Stillman K."/>
            <person name="Liu H."/>
            <person name="Lipzen A."/>
            <person name="Pangilinan J."/>
            <person name="Labutti K."/>
            <person name="Bruns T.D."/>
            <person name="Grigoriev I.V."/>
        </authorList>
    </citation>
    <scope>NUCLEOTIDE SEQUENCE [LARGE SCALE GENOMIC DNA]</scope>
    <source>
        <strain evidence="3 4">CBS 144469</strain>
    </source>
</reference>
<feature type="region of interest" description="Disordered" evidence="1">
    <location>
        <begin position="25"/>
        <end position="44"/>
    </location>
</feature>
<keyword evidence="4" id="KW-1185">Reference proteome</keyword>
<evidence type="ECO:0000313" key="4">
    <source>
        <dbReference type="Proteomes" id="UP000521943"/>
    </source>
</evidence>
<name>A0A8H6I371_9AGAR</name>
<dbReference type="Pfam" id="PF20415">
    <property type="entry name" value="DUF6699"/>
    <property type="match status" value="1"/>
</dbReference>
<evidence type="ECO:0000313" key="3">
    <source>
        <dbReference type="EMBL" id="KAF6757824.1"/>
    </source>
</evidence>
<dbReference type="InterPro" id="IPR046522">
    <property type="entry name" value="DUF6699"/>
</dbReference>
<dbReference type="Proteomes" id="UP000521943">
    <property type="component" value="Unassembled WGS sequence"/>
</dbReference>
<feature type="compositionally biased region" description="Basic residues" evidence="1">
    <location>
        <begin position="214"/>
        <end position="228"/>
    </location>
</feature>
<organism evidence="3 4">
    <name type="scientific">Ephemerocybe angulata</name>
    <dbReference type="NCBI Taxonomy" id="980116"/>
    <lineage>
        <taxon>Eukaryota</taxon>
        <taxon>Fungi</taxon>
        <taxon>Dikarya</taxon>
        <taxon>Basidiomycota</taxon>
        <taxon>Agaricomycotina</taxon>
        <taxon>Agaricomycetes</taxon>
        <taxon>Agaricomycetidae</taxon>
        <taxon>Agaricales</taxon>
        <taxon>Agaricineae</taxon>
        <taxon>Psathyrellaceae</taxon>
        <taxon>Ephemerocybe</taxon>
    </lineage>
</organism>
<feature type="region of interest" description="Disordered" evidence="1">
    <location>
        <begin position="166"/>
        <end position="230"/>
    </location>
</feature>
<evidence type="ECO:0000259" key="2">
    <source>
        <dbReference type="Pfam" id="PF20415"/>
    </source>
</evidence>
<dbReference type="EMBL" id="JACGCI010000021">
    <property type="protein sequence ID" value="KAF6757824.1"/>
    <property type="molecule type" value="Genomic_DNA"/>
</dbReference>